<sequence>MSTDQNLTQAAFRPKQIYEQVADQIRQGIANGTYAAGSRLPSERDLAHRLKVSRPAVREAIGALQNEGRVMTRQGSGTYVIDRGDEQPPLPPPVLEADYSPISALEVRLLLEPAIARLAARKATRDPLAERHLAQMAGVKDITDARQQALWSECDRKFHHRLALMTGDALIAKMADEIERAMAQPLWNRLRDDGIYDAERIQLYAAEHRLIYEAIVTGDEHAAAFYVEGHLKRVMRDISSLE</sequence>
<dbReference type="InterPro" id="IPR036388">
    <property type="entry name" value="WH-like_DNA-bd_sf"/>
</dbReference>
<dbReference type="SUPFAM" id="SSF48008">
    <property type="entry name" value="GntR ligand-binding domain-like"/>
    <property type="match status" value="1"/>
</dbReference>
<dbReference type="SMART" id="SM00895">
    <property type="entry name" value="FCD"/>
    <property type="match status" value="1"/>
</dbReference>
<dbReference type="PROSITE" id="PS50949">
    <property type="entry name" value="HTH_GNTR"/>
    <property type="match status" value="1"/>
</dbReference>
<dbReference type="InterPro" id="IPR008920">
    <property type="entry name" value="TF_FadR/GntR_C"/>
</dbReference>
<dbReference type="PANTHER" id="PTHR43537">
    <property type="entry name" value="TRANSCRIPTIONAL REGULATOR, GNTR FAMILY"/>
    <property type="match status" value="1"/>
</dbReference>
<reference evidence="5" key="1">
    <citation type="submission" date="2016-07" db="EMBL/GenBank/DDBJ databases">
        <title>New class B carbapenemase carried by novel plasmid in Pseudomonas putida enviromental strain in eastern Amazonia.</title>
        <authorList>
            <person name="Souza C.O."/>
            <person name="Lima K.V."/>
            <person name="Brasiliense D.M."/>
            <person name="Perez-Chaparro P.J."/>
            <person name="Mamizuka E.M."/>
            <person name="Lima M.O."/>
            <person name="Lima L.N."/>
            <person name="McCulloch J.A."/>
        </authorList>
    </citation>
    <scope>NUCLEOTIDE SEQUENCE [LARGE SCALE GENOMIC DNA]</scope>
    <source>
        <strain evidence="5">IEC33019</strain>
    </source>
</reference>
<dbReference type="PANTHER" id="PTHR43537:SF5">
    <property type="entry name" value="UXU OPERON TRANSCRIPTIONAL REGULATOR"/>
    <property type="match status" value="1"/>
</dbReference>
<dbReference type="InterPro" id="IPR036390">
    <property type="entry name" value="WH_DNA-bd_sf"/>
</dbReference>
<evidence type="ECO:0000256" key="2">
    <source>
        <dbReference type="ARBA" id="ARBA00023125"/>
    </source>
</evidence>
<feature type="domain" description="HTH gntR-type" evidence="4">
    <location>
        <begin position="15"/>
        <end position="83"/>
    </location>
</feature>
<evidence type="ECO:0000256" key="1">
    <source>
        <dbReference type="ARBA" id="ARBA00023015"/>
    </source>
</evidence>
<evidence type="ECO:0000256" key="3">
    <source>
        <dbReference type="ARBA" id="ARBA00023163"/>
    </source>
</evidence>
<dbReference type="CDD" id="cd07377">
    <property type="entry name" value="WHTH_GntR"/>
    <property type="match status" value="1"/>
</dbReference>
<dbReference type="RefSeq" id="WP_070093146.1">
    <property type="nucleotide sequence ID" value="NZ_CP016634.1"/>
</dbReference>
<dbReference type="GO" id="GO:0003700">
    <property type="term" value="F:DNA-binding transcription factor activity"/>
    <property type="evidence" value="ECO:0007669"/>
    <property type="project" value="InterPro"/>
</dbReference>
<dbReference type="EMBL" id="CP016634">
    <property type="protein sequence ID" value="ANY86675.1"/>
    <property type="molecule type" value="Genomic_DNA"/>
</dbReference>
<accession>A0A1B2F382</accession>
<dbReference type="Gene3D" id="1.10.10.10">
    <property type="entry name" value="Winged helix-like DNA-binding domain superfamily/Winged helix DNA-binding domain"/>
    <property type="match status" value="1"/>
</dbReference>
<dbReference type="AlphaFoldDB" id="A0A1B2F382"/>
<dbReference type="InterPro" id="IPR011711">
    <property type="entry name" value="GntR_C"/>
</dbReference>
<organism evidence="5">
    <name type="scientific">Pseudomonas putida</name>
    <name type="common">Arthrobacter siderocapsulatus</name>
    <dbReference type="NCBI Taxonomy" id="303"/>
    <lineage>
        <taxon>Bacteria</taxon>
        <taxon>Pseudomonadati</taxon>
        <taxon>Pseudomonadota</taxon>
        <taxon>Gammaproteobacteria</taxon>
        <taxon>Pseudomonadales</taxon>
        <taxon>Pseudomonadaceae</taxon>
        <taxon>Pseudomonas</taxon>
    </lineage>
</organism>
<dbReference type="SUPFAM" id="SSF46785">
    <property type="entry name" value="Winged helix' DNA-binding domain"/>
    <property type="match status" value="1"/>
</dbReference>
<dbReference type="Pfam" id="PF07729">
    <property type="entry name" value="FCD"/>
    <property type="match status" value="1"/>
</dbReference>
<protein>
    <submittedName>
        <fullName evidence="5">HTH-type transcriptional regulator LutR</fullName>
    </submittedName>
</protein>
<gene>
    <name evidence="5" type="primary">lutR_2</name>
    <name evidence="5" type="ORF">IEC33019_1104</name>
</gene>
<evidence type="ECO:0000313" key="5">
    <source>
        <dbReference type="EMBL" id="ANY86675.1"/>
    </source>
</evidence>
<evidence type="ECO:0000259" key="4">
    <source>
        <dbReference type="PROSITE" id="PS50949"/>
    </source>
</evidence>
<dbReference type="Pfam" id="PF00392">
    <property type="entry name" value="GntR"/>
    <property type="match status" value="1"/>
</dbReference>
<name>A0A1B2F382_PSEPU</name>
<dbReference type="Gene3D" id="1.20.120.530">
    <property type="entry name" value="GntR ligand-binding domain-like"/>
    <property type="match status" value="1"/>
</dbReference>
<keyword evidence="1" id="KW-0805">Transcription regulation</keyword>
<dbReference type="PRINTS" id="PR00035">
    <property type="entry name" value="HTHGNTR"/>
</dbReference>
<dbReference type="SMART" id="SM00345">
    <property type="entry name" value="HTH_GNTR"/>
    <property type="match status" value="1"/>
</dbReference>
<dbReference type="InterPro" id="IPR000524">
    <property type="entry name" value="Tscrpt_reg_HTH_GntR"/>
</dbReference>
<keyword evidence="2" id="KW-0238">DNA-binding</keyword>
<proteinExistence type="predicted"/>
<keyword evidence="3" id="KW-0804">Transcription</keyword>
<dbReference type="GO" id="GO:0003677">
    <property type="term" value="F:DNA binding"/>
    <property type="evidence" value="ECO:0007669"/>
    <property type="project" value="UniProtKB-KW"/>
</dbReference>